<reference evidence="4 5" key="1">
    <citation type="submission" date="2018-05" db="EMBL/GenBank/DDBJ databases">
        <title>Genome sequencing and assembly of the regulated plant pathogen Lachnellula willkommii and related sister species for the development of diagnostic species identification markers.</title>
        <authorList>
            <person name="Giroux E."/>
            <person name="Bilodeau G."/>
        </authorList>
    </citation>
    <scope>NUCLEOTIDE SEQUENCE [LARGE SCALE GENOMIC DNA]</scope>
    <source>
        <strain evidence="4 5">CBS 172.35</strain>
    </source>
</reference>
<dbReference type="Gene3D" id="3.90.25.10">
    <property type="entry name" value="UDP-galactose 4-epimerase, domain 1"/>
    <property type="match status" value="1"/>
</dbReference>
<evidence type="ECO:0000313" key="4">
    <source>
        <dbReference type="EMBL" id="TVY89116.1"/>
    </source>
</evidence>
<keyword evidence="2" id="KW-0560">Oxidoreductase</keyword>
<proteinExistence type="predicted"/>
<dbReference type="InterPro" id="IPR008030">
    <property type="entry name" value="NmrA-like"/>
</dbReference>
<dbReference type="EMBL" id="QGML01001405">
    <property type="protein sequence ID" value="TVY89116.1"/>
    <property type="molecule type" value="Genomic_DNA"/>
</dbReference>
<gene>
    <name evidence="4" type="primary">IRL_2</name>
    <name evidence="4" type="ORF">LAWI1_G003644</name>
</gene>
<evidence type="ECO:0000313" key="5">
    <source>
        <dbReference type="Proteomes" id="UP000315522"/>
    </source>
</evidence>
<comment type="caution">
    <text evidence="4">The sequence shown here is derived from an EMBL/GenBank/DDBJ whole genome shotgun (WGS) entry which is preliminary data.</text>
</comment>
<organism evidence="4 5">
    <name type="scientific">Lachnellula willkommii</name>
    <dbReference type="NCBI Taxonomy" id="215461"/>
    <lineage>
        <taxon>Eukaryota</taxon>
        <taxon>Fungi</taxon>
        <taxon>Dikarya</taxon>
        <taxon>Ascomycota</taxon>
        <taxon>Pezizomycotina</taxon>
        <taxon>Leotiomycetes</taxon>
        <taxon>Helotiales</taxon>
        <taxon>Lachnaceae</taxon>
        <taxon>Lachnellula</taxon>
    </lineage>
</organism>
<feature type="non-terminal residue" evidence="4">
    <location>
        <position position="272"/>
    </location>
</feature>
<dbReference type="Gene3D" id="3.40.50.720">
    <property type="entry name" value="NAD(P)-binding Rossmann-like Domain"/>
    <property type="match status" value="1"/>
</dbReference>
<sequence length="272" mass="28511">MAPIKNVIVIGASGSIGTAIFNALVASAKFTVSVLTRPESTASYAPNTKVFTSDYSEASLAAAFKGQDAVVSALGAAGMGEQLKIIDAAAAAGVQRYLPSEYGSNTQNAKATGLVPAFGFKVGVIERLRGLEAKGLSWTAIETGPAFDWGLQIGLVGFNINTHEALIMDGGDRPFSATNLSQIGNAVVAVLSKPDETANQFLYIDSFTATQNQILAELERATGRKWAVTESSTEAAAREGQELFGRGDFEGLLLLLKTIMLGEGYGSDFTKD</sequence>
<dbReference type="InterPro" id="IPR036291">
    <property type="entry name" value="NAD(P)-bd_dom_sf"/>
</dbReference>
<name>A0A559M827_9HELO</name>
<keyword evidence="1" id="KW-0521">NADP</keyword>
<keyword evidence="5" id="KW-1185">Reference proteome</keyword>
<evidence type="ECO:0000256" key="2">
    <source>
        <dbReference type="ARBA" id="ARBA00023002"/>
    </source>
</evidence>
<dbReference type="Pfam" id="PF05368">
    <property type="entry name" value="NmrA"/>
    <property type="match status" value="1"/>
</dbReference>
<accession>A0A559M827</accession>
<dbReference type="CDD" id="cd05259">
    <property type="entry name" value="PCBER_SDR_a"/>
    <property type="match status" value="1"/>
</dbReference>
<dbReference type="PANTHER" id="PTHR47706:SF9">
    <property type="entry name" value="NMRA-LIKE DOMAIN-CONTAINING PROTEIN-RELATED"/>
    <property type="match status" value="1"/>
</dbReference>
<protein>
    <submittedName>
        <fullName evidence="4">Isoflavone reductase-like protein</fullName>
    </submittedName>
</protein>
<dbReference type="GO" id="GO:0016491">
    <property type="term" value="F:oxidoreductase activity"/>
    <property type="evidence" value="ECO:0007669"/>
    <property type="project" value="UniProtKB-KW"/>
</dbReference>
<dbReference type="AlphaFoldDB" id="A0A559M827"/>
<dbReference type="InterPro" id="IPR045312">
    <property type="entry name" value="PCBER-like"/>
</dbReference>
<dbReference type="InterPro" id="IPR051609">
    <property type="entry name" value="NmrA/Isoflavone_reductase-like"/>
</dbReference>
<evidence type="ECO:0000256" key="1">
    <source>
        <dbReference type="ARBA" id="ARBA00022857"/>
    </source>
</evidence>
<dbReference type="SUPFAM" id="SSF51735">
    <property type="entry name" value="NAD(P)-binding Rossmann-fold domains"/>
    <property type="match status" value="1"/>
</dbReference>
<evidence type="ECO:0000259" key="3">
    <source>
        <dbReference type="Pfam" id="PF05368"/>
    </source>
</evidence>
<feature type="domain" description="NmrA-like" evidence="3">
    <location>
        <begin position="5"/>
        <end position="229"/>
    </location>
</feature>
<dbReference type="Proteomes" id="UP000315522">
    <property type="component" value="Unassembled WGS sequence"/>
</dbReference>
<dbReference type="PANTHER" id="PTHR47706">
    <property type="entry name" value="NMRA-LIKE FAMILY PROTEIN"/>
    <property type="match status" value="1"/>
</dbReference>